<feature type="transmembrane region" description="Helical" evidence="6">
    <location>
        <begin position="75"/>
        <end position="95"/>
    </location>
</feature>
<keyword evidence="4 6" id="KW-1133">Transmembrane helix</keyword>
<comment type="similarity">
    <text evidence="6">Belongs to the TVP38/TMEM64 family.</text>
</comment>
<feature type="transmembrane region" description="Helical" evidence="6">
    <location>
        <begin position="153"/>
        <end position="171"/>
    </location>
</feature>
<evidence type="ECO:0000256" key="2">
    <source>
        <dbReference type="ARBA" id="ARBA00022475"/>
    </source>
</evidence>
<dbReference type="AlphaFoldDB" id="E4L850"/>
<dbReference type="eggNOG" id="COG0398">
    <property type="taxonomic scope" value="Bacteria"/>
</dbReference>
<evidence type="ECO:0000256" key="4">
    <source>
        <dbReference type="ARBA" id="ARBA00022989"/>
    </source>
</evidence>
<keyword evidence="3 6" id="KW-0812">Transmembrane</keyword>
<feature type="transmembrane region" description="Helical" evidence="6">
    <location>
        <begin position="50"/>
        <end position="68"/>
    </location>
</feature>
<protein>
    <recommendedName>
        <fullName evidence="6">TVP38/TMEM64 family membrane protein</fullName>
    </recommendedName>
</protein>
<keyword evidence="2 6" id="KW-1003">Cell membrane</keyword>
<evidence type="ECO:0000259" key="7">
    <source>
        <dbReference type="Pfam" id="PF09335"/>
    </source>
</evidence>
<dbReference type="PANTHER" id="PTHR12677">
    <property type="entry name" value="GOLGI APPARATUS MEMBRANE PROTEIN TVP38-RELATED"/>
    <property type="match status" value="1"/>
</dbReference>
<evidence type="ECO:0000313" key="9">
    <source>
        <dbReference type="Proteomes" id="UP000004594"/>
    </source>
</evidence>
<dbReference type="EMBL" id="AENT01000012">
    <property type="protein sequence ID" value="EFR42906.1"/>
    <property type="molecule type" value="Genomic_DNA"/>
</dbReference>
<dbReference type="RefSeq" id="WP_007554297.1">
    <property type="nucleotide sequence ID" value="NZ_AENT01000012.1"/>
</dbReference>
<evidence type="ECO:0000256" key="6">
    <source>
        <dbReference type="RuleBase" id="RU366058"/>
    </source>
</evidence>
<reference evidence="8 9" key="1">
    <citation type="submission" date="2010-11" db="EMBL/GenBank/DDBJ databases">
        <authorList>
            <person name="Durkin A.S."/>
            <person name="Madupu R."/>
            <person name="Torralba M."/>
            <person name="Gillis M."/>
            <person name="Methe B."/>
            <person name="Sutton G."/>
            <person name="Nelson K.E."/>
        </authorList>
    </citation>
    <scope>NUCLEOTIDE SEQUENCE [LARGE SCALE GENOMIC DNA]</scope>
    <source>
        <strain evidence="8 9">UPII 345-E</strain>
    </source>
</reference>
<dbReference type="OrthoDB" id="3034435at2"/>
<name>E4L850_9FIRM</name>
<comment type="caution">
    <text evidence="8">The sequence shown here is derived from an EMBL/GenBank/DDBJ whole genome shotgun (WGS) entry which is preliminary data.</text>
</comment>
<dbReference type="Pfam" id="PF09335">
    <property type="entry name" value="VTT_dom"/>
    <property type="match status" value="1"/>
</dbReference>
<gene>
    <name evidence="8" type="ORF">HMPREF9220_1032</name>
</gene>
<feature type="transmembrane region" description="Helical" evidence="6">
    <location>
        <begin position="101"/>
        <end position="119"/>
    </location>
</feature>
<accession>E4L850</accession>
<dbReference type="PANTHER" id="PTHR12677:SF59">
    <property type="entry name" value="GOLGI APPARATUS MEMBRANE PROTEIN TVP38-RELATED"/>
    <property type="match status" value="1"/>
</dbReference>
<dbReference type="GO" id="GO:0005886">
    <property type="term" value="C:plasma membrane"/>
    <property type="evidence" value="ECO:0007669"/>
    <property type="project" value="UniProtKB-SubCell"/>
</dbReference>
<feature type="transmembrane region" description="Helical" evidence="6">
    <location>
        <begin position="203"/>
        <end position="223"/>
    </location>
</feature>
<feature type="domain" description="VTT" evidence="7">
    <location>
        <begin position="78"/>
        <end position="193"/>
    </location>
</feature>
<sequence>MRENEEKREKQFRFILIILLCLLFGGIHIADPTFYSTIIKLSKDGNLQGTVVYLQSFGIWAVFVSFFIDVIINIVGFLPSIFLSTANGLIFGIFWGTVISWLAETTGVMISFFIMRTLFRNVAKAIIQKSKTLTKLDSYESWKAVMIARAIPYMPNGLVTAISALSSMTFYEHLLGSLIGKFPSVLLEVVLGHDIVTFKEHQLRLAVIIIVVGIVYGLIWLYMKNKKKQEKNKC</sequence>
<evidence type="ECO:0000256" key="3">
    <source>
        <dbReference type="ARBA" id="ARBA00022692"/>
    </source>
</evidence>
<comment type="subcellular location">
    <subcellularLocation>
        <location evidence="1 6">Cell membrane</location>
        <topology evidence="1 6">Multi-pass membrane protein</topology>
    </subcellularLocation>
</comment>
<proteinExistence type="inferred from homology"/>
<feature type="transmembrane region" description="Helical" evidence="6">
    <location>
        <begin position="12"/>
        <end position="30"/>
    </location>
</feature>
<evidence type="ECO:0000313" key="8">
    <source>
        <dbReference type="EMBL" id="EFR42906.1"/>
    </source>
</evidence>
<dbReference type="InterPro" id="IPR015414">
    <property type="entry name" value="TMEM64"/>
</dbReference>
<keyword evidence="5 6" id="KW-0472">Membrane</keyword>
<dbReference type="Proteomes" id="UP000004594">
    <property type="component" value="Unassembled WGS sequence"/>
</dbReference>
<organism evidence="8 9">
    <name type="scientific">Dialister micraerophilus UPII 345-E</name>
    <dbReference type="NCBI Taxonomy" id="910314"/>
    <lineage>
        <taxon>Bacteria</taxon>
        <taxon>Bacillati</taxon>
        <taxon>Bacillota</taxon>
        <taxon>Negativicutes</taxon>
        <taxon>Veillonellales</taxon>
        <taxon>Veillonellaceae</taxon>
        <taxon>Dialister</taxon>
    </lineage>
</organism>
<evidence type="ECO:0000256" key="5">
    <source>
        <dbReference type="ARBA" id="ARBA00023136"/>
    </source>
</evidence>
<dbReference type="InterPro" id="IPR032816">
    <property type="entry name" value="VTT_dom"/>
</dbReference>
<evidence type="ECO:0000256" key="1">
    <source>
        <dbReference type="ARBA" id="ARBA00004651"/>
    </source>
</evidence>